<organism evidence="1 2">
    <name type="scientific">Riccia sorocarpa</name>
    <dbReference type="NCBI Taxonomy" id="122646"/>
    <lineage>
        <taxon>Eukaryota</taxon>
        <taxon>Viridiplantae</taxon>
        <taxon>Streptophyta</taxon>
        <taxon>Embryophyta</taxon>
        <taxon>Marchantiophyta</taxon>
        <taxon>Marchantiopsida</taxon>
        <taxon>Marchantiidae</taxon>
        <taxon>Marchantiales</taxon>
        <taxon>Ricciaceae</taxon>
        <taxon>Riccia</taxon>
    </lineage>
</organism>
<evidence type="ECO:0000313" key="1">
    <source>
        <dbReference type="EMBL" id="KAL3696420.1"/>
    </source>
</evidence>
<reference evidence="1 2" key="1">
    <citation type="submission" date="2024-09" db="EMBL/GenBank/DDBJ databases">
        <title>Chromosome-scale assembly of Riccia sorocarpa.</title>
        <authorList>
            <person name="Paukszto L."/>
        </authorList>
    </citation>
    <scope>NUCLEOTIDE SEQUENCE [LARGE SCALE GENOMIC DNA]</scope>
    <source>
        <strain evidence="1">LP-2024</strain>
        <tissue evidence="1">Aerial parts of the thallus</tissue>
    </source>
</reference>
<accession>A0ABD3HY68</accession>
<dbReference type="EMBL" id="JBJQOH010000002">
    <property type="protein sequence ID" value="KAL3696420.1"/>
    <property type="molecule type" value="Genomic_DNA"/>
</dbReference>
<keyword evidence="2" id="KW-1185">Reference proteome</keyword>
<sequence>MEGQLNMYILANQLQGQLLHLWRRLQILQERYLGLGVDDQLMELWRMLQTLQGNYSELFPRPLATYAAFDLEPVLFPDLHRVNARLEEIVDPNVTLEEVVNPSGLELDLPHQGTAAINLGFPDCTIWVNGKAECKKTQAGGTEGKPEEGCWLEGLVLAGVYSIGISR</sequence>
<evidence type="ECO:0000313" key="2">
    <source>
        <dbReference type="Proteomes" id="UP001633002"/>
    </source>
</evidence>
<gene>
    <name evidence="1" type="ORF">R1sor_010496</name>
</gene>
<proteinExistence type="predicted"/>
<protein>
    <submittedName>
        <fullName evidence="1">Uncharacterized protein</fullName>
    </submittedName>
</protein>
<dbReference type="AlphaFoldDB" id="A0ABD3HY68"/>
<dbReference type="Proteomes" id="UP001633002">
    <property type="component" value="Unassembled WGS sequence"/>
</dbReference>
<comment type="caution">
    <text evidence="1">The sequence shown here is derived from an EMBL/GenBank/DDBJ whole genome shotgun (WGS) entry which is preliminary data.</text>
</comment>
<name>A0ABD3HY68_9MARC</name>